<protein>
    <recommendedName>
        <fullName evidence="3">Serine hydrolase</fullName>
    </recommendedName>
</protein>
<sequence>MGLFPDAKPELIDPDPDLQQAFDAAIATFGHGLEKTPIVLVSLADAEPHDFAGQLVEEVHYSASLLKATAMWAAFELRRAANELISTAHPAPADTLALLRGTFDREINENRVAQLAGKNLEGFLLPRWDKVFQVQPDATVNFTPDFFGSLFDAIVDGSNSAAGAVVHGLGFGYLTKAAATAEFFDDGAVDTPQTADGMWLCGDFQHGFPPQRIPCVNDTPVAQATSALQMARLFTFLAASPGAAGAAGVDPGQTPDPENTPLVDAASDEAMLKLLFNAVNVPRLHLFLNRDTSVQFVTFQSKIGLGPVNSGAKVASEAAIIKEASAGRRFVAVFQNRTFVNDASIIPVSQVIDATIANFLFP</sequence>
<dbReference type="SUPFAM" id="SSF56601">
    <property type="entry name" value="beta-lactamase/transpeptidase-like"/>
    <property type="match status" value="1"/>
</dbReference>
<name>A0A0L8L4E9_9ACTN</name>
<reference evidence="2" key="1">
    <citation type="submission" date="2015-07" db="EMBL/GenBank/DDBJ databases">
        <authorList>
            <person name="Ju K.-S."/>
            <person name="Doroghazi J.R."/>
            <person name="Metcalf W.W."/>
        </authorList>
    </citation>
    <scope>NUCLEOTIDE SEQUENCE [LARGE SCALE GENOMIC DNA]</scope>
    <source>
        <strain evidence="2">NRRL 2290</strain>
    </source>
</reference>
<dbReference type="RefSeq" id="WP_030040452.1">
    <property type="nucleotide sequence ID" value="NZ_KL575599.1"/>
</dbReference>
<organism evidence="1 2">
    <name type="scientific">Streptomyces resistomycificus</name>
    <dbReference type="NCBI Taxonomy" id="67356"/>
    <lineage>
        <taxon>Bacteria</taxon>
        <taxon>Bacillati</taxon>
        <taxon>Actinomycetota</taxon>
        <taxon>Actinomycetes</taxon>
        <taxon>Kitasatosporales</taxon>
        <taxon>Streptomycetaceae</taxon>
        <taxon>Streptomyces</taxon>
        <taxon>Streptomyces aurantiacus group</taxon>
    </lineage>
</organism>
<dbReference type="Proteomes" id="UP000037251">
    <property type="component" value="Unassembled WGS sequence"/>
</dbReference>
<evidence type="ECO:0000313" key="2">
    <source>
        <dbReference type="Proteomes" id="UP000037251"/>
    </source>
</evidence>
<gene>
    <name evidence="1" type="ORF">ADK37_24370</name>
</gene>
<dbReference type="InterPro" id="IPR012338">
    <property type="entry name" value="Beta-lactam/transpept-like"/>
</dbReference>
<evidence type="ECO:0008006" key="3">
    <source>
        <dbReference type="Google" id="ProtNLM"/>
    </source>
</evidence>
<comment type="caution">
    <text evidence="1">The sequence shown here is derived from an EMBL/GenBank/DDBJ whole genome shotgun (WGS) entry which is preliminary data.</text>
</comment>
<dbReference type="eggNOG" id="ENOG50324S6">
    <property type="taxonomic scope" value="Bacteria"/>
</dbReference>
<accession>A0A0L8L4E9</accession>
<dbReference type="EMBL" id="LGUS01000176">
    <property type="protein sequence ID" value="KOG33022.1"/>
    <property type="molecule type" value="Genomic_DNA"/>
</dbReference>
<dbReference type="PATRIC" id="fig|67356.5.peg.5190"/>
<proteinExistence type="predicted"/>
<evidence type="ECO:0000313" key="1">
    <source>
        <dbReference type="EMBL" id="KOG33022.1"/>
    </source>
</evidence>
<dbReference type="AlphaFoldDB" id="A0A0L8L4E9"/>
<keyword evidence="2" id="KW-1185">Reference proteome</keyword>
<dbReference type="OrthoDB" id="4034532at2"/>